<protein>
    <submittedName>
        <fullName evidence="1">Uncharacterized protein</fullName>
    </submittedName>
</protein>
<reference evidence="1" key="1">
    <citation type="submission" date="2018-05" db="EMBL/GenBank/DDBJ databases">
        <authorList>
            <person name="Lanie J.A."/>
            <person name="Ng W.-L."/>
            <person name="Kazmierczak K.M."/>
            <person name="Andrzejewski T.M."/>
            <person name="Davidsen T.M."/>
            <person name="Wayne K.J."/>
            <person name="Tettelin H."/>
            <person name="Glass J.I."/>
            <person name="Rusch D."/>
            <person name="Podicherti R."/>
            <person name="Tsui H.-C.T."/>
            <person name="Winkler M.E."/>
        </authorList>
    </citation>
    <scope>NUCLEOTIDE SEQUENCE</scope>
</reference>
<organism evidence="1">
    <name type="scientific">marine metagenome</name>
    <dbReference type="NCBI Taxonomy" id="408172"/>
    <lineage>
        <taxon>unclassified sequences</taxon>
        <taxon>metagenomes</taxon>
        <taxon>ecological metagenomes</taxon>
    </lineage>
</organism>
<proteinExistence type="predicted"/>
<name>A0A382FZE9_9ZZZZ</name>
<accession>A0A382FZE9</accession>
<gene>
    <name evidence="1" type="ORF">METZ01_LOCUS221300</name>
</gene>
<sequence length="58" mass="6659">MTNWSTCQFNTAQLIFDDSKGQYKFRVKKIEKVSEKKYPLTGIGGFYPISLDIGIRVP</sequence>
<dbReference type="AlphaFoldDB" id="A0A382FZE9"/>
<dbReference type="EMBL" id="UINC01052752">
    <property type="protein sequence ID" value="SVB68446.1"/>
    <property type="molecule type" value="Genomic_DNA"/>
</dbReference>
<evidence type="ECO:0000313" key="1">
    <source>
        <dbReference type="EMBL" id="SVB68446.1"/>
    </source>
</evidence>